<comment type="caution">
    <text evidence="9">The sequence shown here is derived from an EMBL/GenBank/DDBJ whole genome shotgun (WGS) entry which is preliminary data.</text>
</comment>
<keyword evidence="4 7" id="KW-1133">Transmembrane helix</keyword>
<comment type="subcellular location">
    <subcellularLocation>
        <location evidence="1">Membrane</location>
        <topology evidence="1">Multi-pass membrane protein</topology>
    </subcellularLocation>
</comment>
<dbReference type="Gene3D" id="1.20.1250.20">
    <property type="entry name" value="MFS general substrate transporter like domains"/>
    <property type="match status" value="1"/>
</dbReference>
<evidence type="ECO:0000313" key="10">
    <source>
        <dbReference type="Proteomes" id="UP000076552"/>
    </source>
</evidence>
<feature type="domain" description="Major facilitator superfamily (MFS) profile" evidence="8">
    <location>
        <begin position="76"/>
        <end position="148"/>
    </location>
</feature>
<name>A0A166PC18_9PEZI</name>
<dbReference type="SUPFAM" id="SSF103473">
    <property type="entry name" value="MFS general substrate transporter"/>
    <property type="match status" value="1"/>
</dbReference>
<feature type="region of interest" description="Disordered" evidence="6">
    <location>
        <begin position="1"/>
        <end position="64"/>
    </location>
</feature>
<evidence type="ECO:0000259" key="8">
    <source>
        <dbReference type="PROSITE" id="PS50850"/>
    </source>
</evidence>
<dbReference type="InterPro" id="IPR020846">
    <property type="entry name" value="MFS_dom"/>
</dbReference>
<dbReference type="GO" id="GO:0005886">
    <property type="term" value="C:plasma membrane"/>
    <property type="evidence" value="ECO:0007669"/>
    <property type="project" value="TreeGrafter"/>
</dbReference>
<keyword evidence="5 7" id="KW-0472">Membrane</keyword>
<evidence type="ECO:0000256" key="1">
    <source>
        <dbReference type="ARBA" id="ARBA00004141"/>
    </source>
</evidence>
<feature type="compositionally biased region" description="Basic and acidic residues" evidence="6">
    <location>
        <begin position="25"/>
        <end position="35"/>
    </location>
</feature>
<feature type="transmembrane region" description="Helical" evidence="7">
    <location>
        <begin position="67"/>
        <end position="89"/>
    </location>
</feature>
<evidence type="ECO:0000313" key="9">
    <source>
        <dbReference type="EMBL" id="KZL66608.1"/>
    </source>
</evidence>
<proteinExistence type="inferred from homology"/>
<reference evidence="9 10" key="1">
    <citation type="submission" date="2015-06" db="EMBL/GenBank/DDBJ databases">
        <title>Survival trade-offs in plant roots during colonization by closely related pathogenic and mutualistic fungi.</title>
        <authorList>
            <person name="Hacquard S."/>
            <person name="Kracher B."/>
            <person name="Hiruma K."/>
            <person name="Weinman A."/>
            <person name="Muench P."/>
            <person name="Garrido Oter R."/>
            <person name="Ver Loren van Themaat E."/>
            <person name="Dallerey J.-F."/>
            <person name="Damm U."/>
            <person name="Henrissat B."/>
            <person name="Lespinet O."/>
            <person name="Thon M."/>
            <person name="Kemen E."/>
            <person name="McHardy A.C."/>
            <person name="Schulze-Lefert P."/>
            <person name="O'Connell R.J."/>
        </authorList>
    </citation>
    <scope>NUCLEOTIDE SEQUENCE [LARGE SCALE GENOMIC DNA]</scope>
    <source>
        <strain evidence="9 10">0861</strain>
    </source>
</reference>
<dbReference type="InterPro" id="IPR036259">
    <property type="entry name" value="MFS_trans_sf"/>
</dbReference>
<dbReference type="PANTHER" id="PTHR23501:SF193">
    <property type="entry name" value="MULTIDRUG TRANSPORTER, PUTATIVE (AFU_ORTHOLOGUE AFUA_8G00940)-RELATED"/>
    <property type="match status" value="1"/>
</dbReference>
<evidence type="ECO:0000256" key="3">
    <source>
        <dbReference type="ARBA" id="ARBA00022692"/>
    </source>
</evidence>
<dbReference type="AlphaFoldDB" id="A0A166PC18"/>
<dbReference type="Proteomes" id="UP000076552">
    <property type="component" value="Unassembled WGS sequence"/>
</dbReference>
<dbReference type="PANTHER" id="PTHR23501">
    <property type="entry name" value="MAJOR FACILITATOR SUPERFAMILY"/>
    <property type="match status" value="1"/>
</dbReference>
<sequence length="148" mass="16050">MEPKPTVLTGPIFESEIKPQNGTQNREETSNESERANGIGPSQAAKEKLTSDTSDDSSGDKQDDRGYITGFKLFAVLGSITLVAFLMLLDGSIIGTAVPSITTEFHSLDDVGWYVAAYQLSSAVLQPLTGKMYTYYSSKVNMPVRPGY</sequence>
<evidence type="ECO:0000256" key="7">
    <source>
        <dbReference type="SAM" id="Phobius"/>
    </source>
</evidence>
<dbReference type="PROSITE" id="PS50850">
    <property type="entry name" value="MFS"/>
    <property type="match status" value="1"/>
</dbReference>
<keyword evidence="3 7" id="KW-0812">Transmembrane</keyword>
<evidence type="ECO:0000256" key="6">
    <source>
        <dbReference type="SAM" id="MobiDB-lite"/>
    </source>
</evidence>
<comment type="similarity">
    <text evidence="2">Belongs to the major facilitator superfamily. TCR/Tet family.</text>
</comment>
<accession>A0A166PC18</accession>
<organism evidence="9 10">
    <name type="scientific">Colletotrichum tofieldiae</name>
    <dbReference type="NCBI Taxonomy" id="708197"/>
    <lineage>
        <taxon>Eukaryota</taxon>
        <taxon>Fungi</taxon>
        <taxon>Dikarya</taxon>
        <taxon>Ascomycota</taxon>
        <taxon>Pezizomycotina</taxon>
        <taxon>Sordariomycetes</taxon>
        <taxon>Hypocreomycetidae</taxon>
        <taxon>Glomerellales</taxon>
        <taxon>Glomerellaceae</taxon>
        <taxon>Colletotrichum</taxon>
        <taxon>Colletotrichum spaethianum species complex</taxon>
    </lineage>
</organism>
<protein>
    <submittedName>
        <fullName evidence="9">MFS multidrug transporter</fullName>
    </submittedName>
</protein>
<gene>
    <name evidence="9" type="ORF">CT0861_05193</name>
</gene>
<keyword evidence="10" id="KW-1185">Reference proteome</keyword>
<dbReference type="GO" id="GO:0022857">
    <property type="term" value="F:transmembrane transporter activity"/>
    <property type="evidence" value="ECO:0007669"/>
    <property type="project" value="InterPro"/>
</dbReference>
<evidence type="ECO:0000256" key="4">
    <source>
        <dbReference type="ARBA" id="ARBA00022989"/>
    </source>
</evidence>
<evidence type="ECO:0000256" key="5">
    <source>
        <dbReference type="ARBA" id="ARBA00023136"/>
    </source>
</evidence>
<evidence type="ECO:0000256" key="2">
    <source>
        <dbReference type="ARBA" id="ARBA00007520"/>
    </source>
</evidence>
<dbReference type="EMBL" id="LFIV01000170">
    <property type="protein sequence ID" value="KZL66608.1"/>
    <property type="molecule type" value="Genomic_DNA"/>
</dbReference>